<feature type="region of interest" description="Disordered" evidence="1">
    <location>
        <begin position="23"/>
        <end position="73"/>
    </location>
</feature>
<comment type="caution">
    <text evidence="3">The sequence shown here is derived from an EMBL/GenBank/DDBJ whole genome shotgun (WGS) entry which is preliminary data.</text>
</comment>
<keyword evidence="2" id="KW-0732">Signal</keyword>
<organism evidence="3 4">
    <name type="scientific">Myotis myotis</name>
    <name type="common">Greater mouse-eared bat</name>
    <name type="synonym">Vespertilio myotis</name>
    <dbReference type="NCBI Taxonomy" id="51298"/>
    <lineage>
        <taxon>Eukaryota</taxon>
        <taxon>Metazoa</taxon>
        <taxon>Chordata</taxon>
        <taxon>Craniata</taxon>
        <taxon>Vertebrata</taxon>
        <taxon>Euteleostomi</taxon>
        <taxon>Mammalia</taxon>
        <taxon>Eutheria</taxon>
        <taxon>Laurasiatheria</taxon>
        <taxon>Chiroptera</taxon>
        <taxon>Yangochiroptera</taxon>
        <taxon>Vespertilionidae</taxon>
        <taxon>Myotis</taxon>
    </lineage>
</organism>
<protein>
    <recommendedName>
        <fullName evidence="5">Secreted protein</fullName>
    </recommendedName>
</protein>
<gene>
    <name evidence="3" type="ORF">mMyoMyo1_010129</name>
</gene>
<reference evidence="3 4" key="1">
    <citation type="journal article" date="2020" name="Nature">
        <title>Six reference-quality genomes reveal evolution of bat adaptations.</title>
        <authorList>
            <person name="Jebb D."/>
            <person name="Huang Z."/>
            <person name="Pippel M."/>
            <person name="Hughes G.M."/>
            <person name="Lavrichenko K."/>
            <person name="Devanna P."/>
            <person name="Winkler S."/>
            <person name="Jermiin L.S."/>
            <person name="Skirmuntt E.C."/>
            <person name="Katzourakis A."/>
            <person name="Burkitt-Gray L."/>
            <person name="Ray D.A."/>
            <person name="Sullivan K.A.M."/>
            <person name="Roscito J.G."/>
            <person name="Kirilenko B.M."/>
            <person name="Davalos L.M."/>
            <person name="Corthals A.P."/>
            <person name="Power M.L."/>
            <person name="Jones G."/>
            <person name="Ransome R.D."/>
            <person name="Dechmann D.K.N."/>
            <person name="Locatelli A.G."/>
            <person name="Puechmaille S.J."/>
            <person name="Fedrigo O."/>
            <person name="Jarvis E.D."/>
            <person name="Hiller M."/>
            <person name="Vernes S.C."/>
            <person name="Myers E.W."/>
            <person name="Teeling E.C."/>
        </authorList>
    </citation>
    <scope>NUCLEOTIDE SEQUENCE [LARGE SCALE GENOMIC DNA]</scope>
    <source>
        <strain evidence="3">MMyoMyo1</strain>
        <tissue evidence="3">Flight muscle</tissue>
    </source>
</reference>
<dbReference type="AlphaFoldDB" id="A0A7J7RUQ0"/>
<evidence type="ECO:0008006" key="5">
    <source>
        <dbReference type="Google" id="ProtNLM"/>
    </source>
</evidence>
<dbReference type="Proteomes" id="UP000527355">
    <property type="component" value="Unassembled WGS sequence"/>
</dbReference>
<feature type="compositionally biased region" description="Low complexity" evidence="1">
    <location>
        <begin position="49"/>
        <end position="66"/>
    </location>
</feature>
<evidence type="ECO:0000256" key="2">
    <source>
        <dbReference type="SAM" id="SignalP"/>
    </source>
</evidence>
<sequence>MMLSHHGCFSLPLLLPLPSSLTSNNLPAPKTSPRPDLAFRPRREEEPPGQGWSGLSVSSQSSSRGQAEVKGSSRPDLVLLREDAFVVRCIFPRAAKCLPVPAPAHPPGHRPQPPESPRHVASAHLCFWSFWAKRKTRGCRIARRTPPRRCLFQHAPAREP</sequence>
<evidence type="ECO:0000313" key="4">
    <source>
        <dbReference type="Proteomes" id="UP000527355"/>
    </source>
</evidence>
<feature type="compositionally biased region" description="Basic and acidic residues" evidence="1">
    <location>
        <begin position="37"/>
        <end position="46"/>
    </location>
</feature>
<dbReference type="EMBL" id="JABWUV010000021">
    <property type="protein sequence ID" value="KAF6279870.1"/>
    <property type="molecule type" value="Genomic_DNA"/>
</dbReference>
<name>A0A7J7RUQ0_MYOMY</name>
<evidence type="ECO:0000256" key="1">
    <source>
        <dbReference type="SAM" id="MobiDB-lite"/>
    </source>
</evidence>
<accession>A0A7J7RUQ0</accession>
<proteinExistence type="predicted"/>
<feature type="signal peptide" evidence="2">
    <location>
        <begin position="1"/>
        <end position="22"/>
    </location>
</feature>
<evidence type="ECO:0000313" key="3">
    <source>
        <dbReference type="EMBL" id="KAF6279870.1"/>
    </source>
</evidence>
<feature type="chain" id="PRO_5029572142" description="Secreted protein" evidence="2">
    <location>
        <begin position="23"/>
        <end position="160"/>
    </location>
</feature>
<keyword evidence="4" id="KW-1185">Reference proteome</keyword>